<dbReference type="PROSITE" id="PS51365">
    <property type="entry name" value="RENAL_DIPEPTIDASE_2"/>
    <property type="match status" value="1"/>
</dbReference>
<evidence type="ECO:0000313" key="1">
    <source>
        <dbReference type="EMBL" id="KIQ03975.1"/>
    </source>
</evidence>
<dbReference type="Pfam" id="PF01244">
    <property type="entry name" value="Peptidase_M19"/>
    <property type="match status" value="1"/>
</dbReference>
<proteinExistence type="predicted"/>
<dbReference type="Gene3D" id="3.20.20.140">
    <property type="entry name" value="Metal-dependent hydrolases"/>
    <property type="match status" value="1"/>
</dbReference>
<dbReference type="PANTHER" id="PTHR10443">
    <property type="entry name" value="MICROSOMAL DIPEPTIDASE"/>
    <property type="match status" value="1"/>
</dbReference>
<protein>
    <submittedName>
        <fullName evidence="1">Peptidase</fullName>
    </submittedName>
</protein>
<dbReference type="GO" id="GO:0070573">
    <property type="term" value="F:metallodipeptidase activity"/>
    <property type="evidence" value="ECO:0007669"/>
    <property type="project" value="InterPro"/>
</dbReference>
<organism evidence="1 2">
    <name type="scientific">Agrobacterium tumefaciens</name>
    <dbReference type="NCBI Taxonomy" id="358"/>
    <lineage>
        <taxon>Bacteria</taxon>
        <taxon>Pseudomonadati</taxon>
        <taxon>Pseudomonadota</taxon>
        <taxon>Alphaproteobacteria</taxon>
        <taxon>Hyphomicrobiales</taxon>
        <taxon>Rhizobiaceae</taxon>
        <taxon>Rhizobium/Agrobacterium group</taxon>
        <taxon>Agrobacterium</taxon>
        <taxon>Agrobacterium tumefaciens complex</taxon>
    </lineage>
</organism>
<dbReference type="EMBL" id="JXQV01000005">
    <property type="protein sequence ID" value="KIQ03975.1"/>
    <property type="molecule type" value="Genomic_DNA"/>
</dbReference>
<dbReference type="PANTHER" id="PTHR10443:SF12">
    <property type="entry name" value="DIPEPTIDASE"/>
    <property type="match status" value="1"/>
</dbReference>
<dbReference type="OrthoDB" id="9804920at2"/>
<comment type="caution">
    <text evidence="1">The sequence shown here is derived from an EMBL/GenBank/DDBJ whole genome shotgun (WGS) entry which is preliminary data.</text>
</comment>
<name>A0A0D0JDB9_AGRTU</name>
<dbReference type="AlphaFoldDB" id="A0A0D0JDB9"/>
<reference evidence="1 2" key="1">
    <citation type="submission" date="2014-12" db="EMBL/GenBank/DDBJ databases">
        <title>16Stimator: statistical estimation of ribosomal gene copy numbers from draft genome assemblies.</title>
        <authorList>
            <person name="Perisin M.A."/>
            <person name="Vetter M."/>
            <person name="Gilbert J.A."/>
            <person name="Bergelson J."/>
        </authorList>
    </citation>
    <scope>NUCLEOTIDE SEQUENCE [LARGE SCALE GENOMIC DNA]</scope>
    <source>
        <strain evidence="1 2">MEJ076</strain>
    </source>
</reference>
<dbReference type="InterPro" id="IPR032466">
    <property type="entry name" value="Metal_Hydrolase"/>
</dbReference>
<dbReference type="CDD" id="cd01301">
    <property type="entry name" value="rDP_like"/>
    <property type="match status" value="1"/>
</dbReference>
<accession>A0A0D0JDB9</accession>
<dbReference type="InterPro" id="IPR008257">
    <property type="entry name" value="Pept_M19"/>
</dbReference>
<dbReference type="Proteomes" id="UP000035017">
    <property type="component" value="Unassembled WGS sequence"/>
</dbReference>
<gene>
    <name evidence="1" type="ORF">RU07_04690</name>
</gene>
<dbReference type="GO" id="GO:0006508">
    <property type="term" value="P:proteolysis"/>
    <property type="evidence" value="ECO:0007669"/>
    <property type="project" value="InterPro"/>
</dbReference>
<evidence type="ECO:0000313" key="2">
    <source>
        <dbReference type="Proteomes" id="UP000035017"/>
    </source>
</evidence>
<sequence length="345" mass="37020">MTNHTTVPVFDGHNDVLLRLKFSGHPSPETLFIEGDTVGHIDLPRGKKGGLAGGLCAIFVPSPNGFDADRNFIPPSQPDALATTLGMASLLFRIEAASGGKLKVCRSAADIRGAMAEGAFASVLHIEGVEAFDTDLDALHVLHQAGLRTLGPVWSRPNAFAYGVPFRFPSTPDIGPGLTDAGKRLITTCNALKIMVDLSHMNEQGFWDIAKISQAPLVASHSNAHALCNHSRNLTDKQLDAIRETGGLAGINFGVLFVRQDGVKNPDTDLGELVRHVDYMVERMGIDHVALGSDFDGTTIPAAMRDAGDLQMLIDALRNAGYDQESLEKICHGNWIRVLEKTLGA</sequence>
<dbReference type="SUPFAM" id="SSF51556">
    <property type="entry name" value="Metallo-dependent hydrolases"/>
    <property type="match status" value="1"/>
</dbReference>